<dbReference type="AlphaFoldDB" id="A0A2P6QHW8"/>
<keyword evidence="2" id="KW-1185">Reference proteome</keyword>
<gene>
    <name evidence="1" type="ORF">RchiOBHm_Chr5g0061321</name>
</gene>
<dbReference type="EMBL" id="PDCK01000043">
    <property type="protein sequence ID" value="PRQ33770.1"/>
    <property type="molecule type" value="Genomic_DNA"/>
</dbReference>
<sequence>MKKKKSKPFEIHDTQVVSLDLSPTSLRLSKHIIVFSEMKGDGVC</sequence>
<organism evidence="1 2">
    <name type="scientific">Rosa chinensis</name>
    <name type="common">China rose</name>
    <dbReference type="NCBI Taxonomy" id="74649"/>
    <lineage>
        <taxon>Eukaryota</taxon>
        <taxon>Viridiplantae</taxon>
        <taxon>Streptophyta</taxon>
        <taxon>Embryophyta</taxon>
        <taxon>Tracheophyta</taxon>
        <taxon>Spermatophyta</taxon>
        <taxon>Magnoliopsida</taxon>
        <taxon>eudicotyledons</taxon>
        <taxon>Gunneridae</taxon>
        <taxon>Pentapetalae</taxon>
        <taxon>rosids</taxon>
        <taxon>fabids</taxon>
        <taxon>Rosales</taxon>
        <taxon>Rosaceae</taxon>
        <taxon>Rosoideae</taxon>
        <taxon>Rosoideae incertae sedis</taxon>
        <taxon>Rosa</taxon>
    </lineage>
</organism>
<proteinExistence type="predicted"/>
<evidence type="ECO:0000313" key="1">
    <source>
        <dbReference type="EMBL" id="PRQ33770.1"/>
    </source>
</evidence>
<comment type="caution">
    <text evidence="1">The sequence shown here is derived from an EMBL/GenBank/DDBJ whole genome shotgun (WGS) entry which is preliminary data.</text>
</comment>
<dbReference type="Gramene" id="PRQ33770">
    <property type="protein sequence ID" value="PRQ33770"/>
    <property type="gene ID" value="RchiOBHm_Chr5g0061321"/>
</dbReference>
<reference evidence="1 2" key="1">
    <citation type="journal article" date="2018" name="Nat. Genet.">
        <title>The Rosa genome provides new insights in the design of modern roses.</title>
        <authorList>
            <person name="Bendahmane M."/>
        </authorList>
    </citation>
    <scope>NUCLEOTIDE SEQUENCE [LARGE SCALE GENOMIC DNA]</scope>
    <source>
        <strain evidence="2">cv. Old Blush</strain>
    </source>
</reference>
<dbReference type="Proteomes" id="UP000238479">
    <property type="component" value="Chromosome 5"/>
</dbReference>
<accession>A0A2P6QHW8</accession>
<evidence type="ECO:0000313" key="2">
    <source>
        <dbReference type="Proteomes" id="UP000238479"/>
    </source>
</evidence>
<protein>
    <submittedName>
        <fullName evidence="1">Uncharacterized protein</fullName>
    </submittedName>
</protein>
<name>A0A2P6QHW8_ROSCH</name>